<evidence type="ECO:0000256" key="1">
    <source>
        <dbReference type="SAM" id="Phobius"/>
    </source>
</evidence>
<dbReference type="RefSeq" id="WP_183278037.1">
    <property type="nucleotide sequence ID" value="NZ_BLZR01000001.1"/>
</dbReference>
<feature type="transmembrane region" description="Helical" evidence="1">
    <location>
        <begin position="55"/>
        <end position="74"/>
    </location>
</feature>
<dbReference type="AlphaFoldDB" id="A0A6V8SIN9"/>
<comment type="caution">
    <text evidence="2">The sequence shown here is derived from an EMBL/GenBank/DDBJ whole genome shotgun (WGS) entry which is preliminary data.</text>
</comment>
<keyword evidence="1" id="KW-1133">Transmembrane helix</keyword>
<evidence type="ECO:0000313" key="2">
    <source>
        <dbReference type="EMBL" id="GFP76621.1"/>
    </source>
</evidence>
<protein>
    <submittedName>
        <fullName evidence="2">Uncharacterized protein</fullName>
    </submittedName>
</protein>
<gene>
    <name evidence="2" type="ORF">bsdtw1_02724</name>
</gene>
<feature type="transmembrane region" description="Helical" evidence="1">
    <location>
        <begin position="86"/>
        <end position="107"/>
    </location>
</feature>
<accession>A0A6V8SIN9</accession>
<reference evidence="2 3" key="1">
    <citation type="submission" date="2020-07" db="EMBL/GenBank/DDBJ databases">
        <title>A new beta-1,3-glucan-decomposing anaerobic bacterium isolated from anoxic soil subjected to biological soil disinfestation.</title>
        <authorList>
            <person name="Ueki A."/>
            <person name="Tonouchi A."/>
        </authorList>
    </citation>
    <scope>NUCLEOTIDE SEQUENCE [LARGE SCALE GENOMIC DNA]</scope>
    <source>
        <strain evidence="2 3">TW1</strain>
    </source>
</reference>
<keyword evidence="1" id="KW-0812">Transmembrane</keyword>
<organism evidence="2 3">
    <name type="scientific">Clostridium fungisolvens</name>
    <dbReference type="NCBI Taxonomy" id="1604897"/>
    <lineage>
        <taxon>Bacteria</taxon>
        <taxon>Bacillati</taxon>
        <taxon>Bacillota</taxon>
        <taxon>Clostridia</taxon>
        <taxon>Eubacteriales</taxon>
        <taxon>Clostridiaceae</taxon>
        <taxon>Clostridium</taxon>
    </lineage>
</organism>
<dbReference type="Proteomes" id="UP000580568">
    <property type="component" value="Unassembled WGS sequence"/>
</dbReference>
<feature type="transmembrane region" description="Helical" evidence="1">
    <location>
        <begin position="7"/>
        <end position="28"/>
    </location>
</feature>
<name>A0A6V8SIN9_9CLOT</name>
<evidence type="ECO:0000313" key="3">
    <source>
        <dbReference type="Proteomes" id="UP000580568"/>
    </source>
</evidence>
<proteinExistence type="predicted"/>
<keyword evidence="1" id="KW-0472">Membrane</keyword>
<keyword evidence="3" id="KW-1185">Reference proteome</keyword>
<sequence length="189" mass="21958">MPPYNSRYLLILLIPILFLITMLIYALFIGKLSDSLIQTKKNYSMNKEVTFQKHIQFYILSRIVLILILISAFIYKIKSDSDSQSLFICIILIPLIIYLCTYCFLIYKDTQNLISSKGTVTQIDTESFDLKSPYNRRTIPIFQRAVTVELENNKATLLKSSIALLSIGDNIEVCYTEKLRFIYKVRKLT</sequence>
<dbReference type="EMBL" id="BLZR01000001">
    <property type="protein sequence ID" value="GFP76621.1"/>
    <property type="molecule type" value="Genomic_DNA"/>
</dbReference>